<evidence type="ECO:0000256" key="2">
    <source>
        <dbReference type="ARBA" id="ARBA00023315"/>
    </source>
</evidence>
<dbReference type="Gene3D" id="3.40.630.30">
    <property type="match status" value="1"/>
</dbReference>
<reference evidence="5" key="1">
    <citation type="journal article" date="2019" name="Int. J. Syst. Evol. Microbiol.">
        <title>The Global Catalogue of Microorganisms (GCM) 10K type strain sequencing project: providing services to taxonomists for standard genome sequencing and annotation.</title>
        <authorList>
            <consortium name="The Broad Institute Genomics Platform"/>
            <consortium name="The Broad Institute Genome Sequencing Center for Infectious Disease"/>
            <person name="Wu L."/>
            <person name="Ma J."/>
        </authorList>
    </citation>
    <scope>NUCLEOTIDE SEQUENCE [LARGE SCALE GENOMIC DNA]</scope>
    <source>
        <strain evidence="5">KCTC 62192</strain>
    </source>
</reference>
<dbReference type="InterPro" id="IPR050832">
    <property type="entry name" value="Bact_Acetyltransf"/>
</dbReference>
<dbReference type="PROSITE" id="PS51186">
    <property type="entry name" value="GNAT"/>
    <property type="match status" value="1"/>
</dbReference>
<proteinExistence type="predicted"/>
<dbReference type="SUPFAM" id="SSF55729">
    <property type="entry name" value="Acyl-CoA N-acyltransferases (Nat)"/>
    <property type="match status" value="1"/>
</dbReference>
<dbReference type="EMBL" id="JBHRSK010000004">
    <property type="protein sequence ID" value="MFC2967444.1"/>
    <property type="molecule type" value="Genomic_DNA"/>
</dbReference>
<evidence type="ECO:0000256" key="1">
    <source>
        <dbReference type="ARBA" id="ARBA00022679"/>
    </source>
</evidence>
<keyword evidence="1 4" id="KW-0808">Transferase</keyword>
<sequence>MGYEIEPATAADAESLSVLATQVWLDTYAVRGVRPDYAAHVLREYAPEAFRTAVAKGDTRLILCRDGAYLLGYIRLLLAPEPPGEGCGTAEIGTLYVQPAQKGRGIGSALLQAALEAARQAGHDRVFLTAFAGNHAAAGFYRARGWHFWGDWTFHLEGEAVPNHVYCIDTGRG</sequence>
<feature type="domain" description="N-acetyltransferase" evidence="3">
    <location>
        <begin position="3"/>
        <end position="168"/>
    </location>
</feature>
<dbReference type="InterPro" id="IPR000182">
    <property type="entry name" value="GNAT_dom"/>
</dbReference>
<gene>
    <name evidence="4" type="ORF">ACFOES_05000</name>
</gene>
<comment type="caution">
    <text evidence="4">The sequence shown here is derived from an EMBL/GenBank/DDBJ whole genome shotgun (WGS) entry which is preliminary data.</text>
</comment>
<dbReference type="Proteomes" id="UP001595443">
    <property type="component" value="Unassembled WGS sequence"/>
</dbReference>
<keyword evidence="5" id="KW-1185">Reference proteome</keyword>
<dbReference type="InterPro" id="IPR016181">
    <property type="entry name" value="Acyl_CoA_acyltransferase"/>
</dbReference>
<evidence type="ECO:0000313" key="5">
    <source>
        <dbReference type="Proteomes" id="UP001595443"/>
    </source>
</evidence>
<evidence type="ECO:0000259" key="3">
    <source>
        <dbReference type="PROSITE" id="PS51186"/>
    </source>
</evidence>
<dbReference type="GO" id="GO:0016746">
    <property type="term" value="F:acyltransferase activity"/>
    <property type="evidence" value="ECO:0007669"/>
    <property type="project" value="UniProtKB-KW"/>
</dbReference>
<dbReference type="PANTHER" id="PTHR43877:SF1">
    <property type="entry name" value="ACETYLTRANSFERASE"/>
    <property type="match status" value="1"/>
</dbReference>
<name>A0ABV7ADM3_9RHOB</name>
<accession>A0ABV7ADM3</accession>
<protein>
    <submittedName>
        <fullName evidence="4">GNAT family N-acetyltransferase</fullName>
        <ecNumber evidence="4">2.3.-.-</ecNumber>
    </submittedName>
</protein>
<dbReference type="PANTHER" id="PTHR43877">
    <property type="entry name" value="AMINOALKYLPHOSPHONATE N-ACETYLTRANSFERASE-RELATED-RELATED"/>
    <property type="match status" value="1"/>
</dbReference>
<evidence type="ECO:0000313" key="4">
    <source>
        <dbReference type="EMBL" id="MFC2967444.1"/>
    </source>
</evidence>
<organism evidence="4 5">
    <name type="scientific">Acidimangrovimonas pyrenivorans</name>
    <dbReference type="NCBI Taxonomy" id="2030798"/>
    <lineage>
        <taxon>Bacteria</taxon>
        <taxon>Pseudomonadati</taxon>
        <taxon>Pseudomonadota</taxon>
        <taxon>Alphaproteobacteria</taxon>
        <taxon>Rhodobacterales</taxon>
        <taxon>Paracoccaceae</taxon>
        <taxon>Acidimangrovimonas</taxon>
    </lineage>
</organism>
<dbReference type="EC" id="2.3.-.-" evidence="4"/>
<dbReference type="CDD" id="cd04301">
    <property type="entry name" value="NAT_SF"/>
    <property type="match status" value="1"/>
</dbReference>
<dbReference type="Pfam" id="PF00583">
    <property type="entry name" value="Acetyltransf_1"/>
    <property type="match status" value="1"/>
</dbReference>
<keyword evidence="2 4" id="KW-0012">Acyltransferase</keyword>
<dbReference type="RefSeq" id="WP_377832078.1">
    <property type="nucleotide sequence ID" value="NZ_JBHRSK010000004.1"/>
</dbReference>